<evidence type="ECO:0000313" key="2">
    <source>
        <dbReference type="Proteomes" id="UP000814128"/>
    </source>
</evidence>
<accession>A0ACB8QEJ6</accession>
<organism evidence="1 2">
    <name type="scientific">Vararia minispora EC-137</name>
    <dbReference type="NCBI Taxonomy" id="1314806"/>
    <lineage>
        <taxon>Eukaryota</taxon>
        <taxon>Fungi</taxon>
        <taxon>Dikarya</taxon>
        <taxon>Basidiomycota</taxon>
        <taxon>Agaricomycotina</taxon>
        <taxon>Agaricomycetes</taxon>
        <taxon>Russulales</taxon>
        <taxon>Lachnocladiaceae</taxon>
        <taxon>Vararia</taxon>
    </lineage>
</organism>
<keyword evidence="2" id="KW-1185">Reference proteome</keyword>
<sequence>MTTTSSTPDIANLTISGPPPSQQAHQSSLEYDPRPQYHFQTTTGVPNSAYPANSPLKNKPSRAGLPTQWMDNNGASLYADNRSLSPPSTDLSSGNGSPPMSNIVQPPMLSTSPGIPQPGPDDEIIPTAIVIKNIPFNVKRETLLDIIASLSIPTPYAFNYHLDQSGQFRGLAFANFRQAADADAVVAALNGFDVQGRKLRVEYKKVLQAGEKERIEREKAIRRMRSMQLEKEQQQIQHQHQHQTLGGLGSPQTPFDDFGQVIPPAFTPHRSFSGQNPYAVPPVPPMPIPQPYGVNTPPPPNLMQMPKPTPSAISPANELDLNDPATLEIYSRILLFKDDPMRDELAFSRSLSPKQRRIVHLVAQKLGVYHYSVGEGEDRYAVVTRIDPEKRAAAAAAVQRHPGLTRTPSAAYLSASSPTSSLAQSLRSKKSMPDMKTLQSPGLTGQGSAAPRLSTRLSNGNMREGYATIASPPRRSPGSFNALFSPDTFVPPVPSLPASITSPGVESPTIVRQPRGPGEGGFGSRRDRVIASESQAPVRSSGLEARSHEPLEL</sequence>
<protein>
    <submittedName>
        <fullName evidence="1">Uncharacterized protein</fullName>
    </submittedName>
</protein>
<comment type="caution">
    <text evidence="1">The sequence shown here is derived from an EMBL/GenBank/DDBJ whole genome shotgun (WGS) entry which is preliminary data.</text>
</comment>
<proteinExistence type="predicted"/>
<name>A0ACB8QEJ6_9AGAM</name>
<evidence type="ECO:0000313" key="1">
    <source>
        <dbReference type="EMBL" id="KAI0029721.1"/>
    </source>
</evidence>
<dbReference type="Proteomes" id="UP000814128">
    <property type="component" value="Unassembled WGS sequence"/>
</dbReference>
<reference evidence="1" key="1">
    <citation type="submission" date="2021-02" db="EMBL/GenBank/DDBJ databases">
        <authorList>
            <consortium name="DOE Joint Genome Institute"/>
            <person name="Ahrendt S."/>
            <person name="Looney B.P."/>
            <person name="Miyauchi S."/>
            <person name="Morin E."/>
            <person name="Drula E."/>
            <person name="Courty P.E."/>
            <person name="Chicoki N."/>
            <person name="Fauchery L."/>
            <person name="Kohler A."/>
            <person name="Kuo A."/>
            <person name="Labutti K."/>
            <person name="Pangilinan J."/>
            <person name="Lipzen A."/>
            <person name="Riley R."/>
            <person name="Andreopoulos W."/>
            <person name="He G."/>
            <person name="Johnson J."/>
            <person name="Barry K.W."/>
            <person name="Grigoriev I.V."/>
            <person name="Nagy L."/>
            <person name="Hibbett D."/>
            <person name="Henrissat B."/>
            <person name="Matheny P.B."/>
            <person name="Labbe J."/>
            <person name="Martin F."/>
        </authorList>
    </citation>
    <scope>NUCLEOTIDE SEQUENCE</scope>
    <source>
        <strain evidence="1">EC-137</strain>
    </source>
</reference>
<dbReference type="EMBL" id="MU273659">
    <property type="protein sequence ID" value="KAI0029721.1"/>
    <property type="molecule type" value="Genomic_DNA"/>
</dbReference>
<reference evidence="1" key="2">
    <citation type="journal article" date="2022" name="New Phytol.">
        <title>Evolutionary transition to the ectomycorrhizal habit in the genomes of a hyperdiverse lineage of mushroom-forming fungi.</title>
        <authorList>
            <person name="Looney B."/>
            <person name="Miyauchi S."/>
            <person name="Morin E."/>
            <person name="Drula E."/>
            <person name="Courty P.E."/>
            <person name="Kohler A."/>
            <person name="Kuo A."/>
            <person name="LaButti K."/>
            <person name="Pangilinan J."/>
            <person name="Lipzen A."/>
            <person name="Riley R."/>
            <person name="Andreopoulos W."/>
            <person name="He G."/>
            <person name="Johnson J."/>
            <person name="Nolan M."/>
            <person name="Tritt A."/>
            <person name="Barry K.W."/>
            <person name="Grigoriev I.V."/>
            <person name="Nagy L.G."/>
            <person name="Hibbett D."/>
            <person name="Henrissat B."/>
            <person name="Matheny P.B."/>
            <person name="Labbe J."/>
            <person name="Martin F.M."/>
        </authorList>
    </citation>
    <scope>NUCLEOTIDE SEQUENCE</scope>
    <source>
        <strain evidence="1">EC-137</strain>
    </source>
</reference>
<gene>
    <name evidence="1" type="ORF">K488DRAFT_55751</name>
</gene>